<evidence type="ECO:0000256" key="1">
    <source>
        <dbReference type="SAM" id="MobiDB-lite"/>
    </source>
</evidence>
<proteinExistence type="predicted"/>
<reference evidence="2" key="1">
    <citation type="submission" date="2018-05" db="EMBL/GenBank/DDBJ databases">
        <authorList>
            <person name="Lanie J.A."/>
            <person name="Ng W.-L."/>
            <person name="Kazmierczak K.M."/>
            <person name="Andrzejewski T.M."/>
            <person name="Davidsen T.M."/>
            <person name="Wayne K.J."/>
            <person name="Tettelin H."/>
            <person name="Glass J.I."/>
            <person name="Rusch D."/>
            <person name="Podicherti R."/>
            <person name="Tsui H.-C.T."/>
            <person name="Winkler M.E."/>
        </authorList>
    </citation>
    <scope>NUCLEOTIDE SEQUENCE</scope>
</reference>
<feature type="region of interest" description="Disordered" evidence="1">
    <location>
        <begin position="1"/>
        <end position="33"/>
    </location>
</feature>
<accession>A0A381QND0</accession>
<gene>
    <name evidence="2" type="ORF">METZ01_LOCUS31907</name>
</gene>
<feature type="compositionally biased region" description="Polar residues" evidence="1">
    <location>
        <begin position="15"/>
        <end position="27"/>
    </location>
</feature>
<name>A0A381QND0_9ZZZZ</name>
<evidence type="ECO:0000313" key="2">
    <source>
        <dbReference type="EMBL" id="SUZ79053.1"/>
    </source>
</evidence>
<sequence length="33" mass="3567">MRNGDREVVPVESQIGPNLSPKMQSSEVAIKAV</sequence>
<protein>
    <submittedName>
        <fullName evidence="2">Uncharacterized protein</fullName>
    </submittedName>
</protein>
<organism evidence="2">
    <name type="scientific">marine metagenome</name>
    <dbReference type="NCBI Taxonomy" id="408172"/>
    <lineage>
        <taxon>unclassified sequences</taxon>
        <taxon>metagenomes</taxon>
        <taxon>ecological metagenomes</taxon>
    </lineage>
</organism>
<dbReference type="EMBL" id="UINC01001372">
    <property type="protein sequence ID" value="SUZ79053.1"/>
    <property type="molecule type" value="Genomic_DNA"/>
</dbReference>
<dbReference type="AlphaFoldDB" id="A0A381QND0"/>